<dbReference type="AlphaFoldDB" id="A0AAW7JFW1"/>
<gene>
    <name evidence="1" type="ORF">QVN84_04215</name>
</gene>
<dbReference type="RefSeq" id="WP_289825781.1">
    <property type="nucleotide sequence ID" value="NZ_JAUEIE010000011.1"/>
</dbReference>
<dbReference type="Proteomes" id="UP001168478">
    <property type="component" value="Unassembled WGS sequence"/>
</dbReference>
<reference evidence="1" key="2">
    <citation type="submission" date="2023-08" db="EMBL/GenBank/DDBJ databases">
        <title>Identification and characterization of horizontal gene transfer across gut microbiota members of farm animals based on homology search.</title>
        <authorList>
            <person name="Schwarzerova J."/>
            <person name="Nykrynova M."/>
            <person name="Jureckova K."/>
            <person name="Cejkova D."/>
            <person name="Rychlik I."/>
        </authorList>
    </citation>
    <scope>NUCLEOTIDE SEQUENCE</scope>
    <source>
        <strain evidence="1">ET15</strain>
    </source>
</reference>
<organism evidence="1 2">
    <name type="scientific">Leyella lascolaii</name>
    <dbReference type="NCBI Taxonomy" id="1776379"/>
    <lineage>
        <taxon>Bacteria</taxon>
        <taxon>Pseudomonadati</taxon>
        <taxon>Bacteroidota</taxon>
        <taxon>Bacteroidia</taxon>
        <taxon>Bacteroidales</taxon>
        <taxon>Prevotellaceae</taxon>
        <taxon>Leyella</taxon>
    </lineage>
</organism>
<protein>
    <submittedName>
        <fullName evidence="1">Uncharacterized protein</fullName>
    </submittedName>
</protein>
<accession>A0AAW7JFW1</accession>
<evidence type="ECO:0000313" key="2">
    <source>
        <dbReference type="Proteomes" id="UP001168478"/>
    </source>
</evidence>
<name>A0AAW7JFW1_9BACT</name>
<comment type="caution">
    <text evidence="1">The sequence shown here is derived from an EMBL/GenBank/DDBJ whole genome shotgun (WGS) entry which is preliminary data.</text>
</comment>
<evidence type="ECO:0000313" key="1">
    <source>
        <dbReference type="EMBL" id="MDN0024729.1"/>
    </source>
</evidence>
<sequence>MIMNLITPPIKDNVLRYLMNSDELPIDINYDELAQELSISPDMLGLIIEQFADMNLIKVTEYIGGSLVYITANAHDFICHGGFVVQEEILKSNIEKLGLELDLLARELEPKHLDRLEKISSLATNIVGVLKLFS</sequence>
<dbReference type="EMBL" id="JAUEIF010000002">
    <property type="protein sequence ID" value="MDN0024729.1"/>
    <property type="molecule type" value="Genomic_DNA"/>
</dbReference>
<proteinExistence type="predicted"/>
<reference evidence="1" key="1">
    <citation type="submission" date="2023-06" db="EMBL/GenBank/DDBJ databases">
        <authorList>
            <person name="Zeman M."/>
            <person name="Kubasova T."/>
            <person name="Jahodarova E."/>
            <person name="Nykrynova M."/>
            <person name="Rychlik I."/>
        </authorList>
    </citation>
    <scope>NUCLEOTIDE SEQUENCE</scope>
    <source>
        <strain evidence="1">ET15</strain>
    </source>
</reference>